<feature type="compositionally biased region" description="Polar residues" evidence="8">
    <location>
        <begin position="159"/>
        <end position="179"/>
    </location>
</feature>
<feature type="domain" description="TPX2 central" evidence="10">
    <location>
        <begin position="395"/>
        <end position="518"/>
    </location>
</feature>
<evidence type="ECO:0000259" key="9">
    <source>
        <dbReference type="Pfam" id="PF06886"/>
    </source>
</evidence>
<protein>
    <recommendedName>
        <fullName evidence="13">Targeting protein for Xklp2</fullName>
    </recommendedName>
</protein>
<evidence type="ECO:0000256" key="7">
    <source>
        <dbReference type="SAM" id="Coils"/>
    </source>
</evidence>
<evidence type="ECO:0000256" key="5">
    <source>
        <dbReference type="ARBA" id="ARBA00023212"/>
    </source>
</evidence>
<accession>A0ABP0GW83</accession>
<keyword evidence="7" id="KW-0175">Coiled coil</keyword>
<dbReference type="Pfam" id="PF12214">
    <property type="entry name" value="TPX2_importin"/>
    <property type="match status" value="1"/>
</dbReference>
<dbReference type="Pfam" id="PF06886">
    <property type="entry name" value="TPX2"/>
    <property type="match status" value="1"/>
</dbReference>
<proteinExistence type="inferred from homology"/>
<feature type="coiled-coil region" evidence="7">
    <location>
        <begin position="699"/>
        <end position="736"/>
    </location>
</feature>
<dbReference type="InterPro" id="IPR027330">
    <property type="entry name" value="TPX2_central_dom"/>
</dbReference>
<feature type="compositionally biased region" description="Basic and acidic residues" evidence="8">
    <location>
        <begin position="470"/>
        <end position="484"/>
    </location>
</feature>
<reference evidence="11 12" key="1">
    <citation type="submission" date="2024-02" db="EMBL/GenBank/DDBJ databases">
        <authorList>
            <person name="Daric V."/>
            <person name="Darras S."/>
        </authorList>
    </citation>
    <scope>NUCLEOTIDE SEQUENCE [LARGE SCALE GENOMIC DNA]</scope>
</reference>
<feature type="compositionally biased region" description="Polar residues" evidence="8">
    <location>
        <begin position="302"/>
        <end position="314"/>
    </location>
</feature>
<feature type="region of interest" description="Disordered" evidence="8">
    <location>
        <begin position="470"/>
        <end position="491"/>
    </location>
</feature>
<feature type="region of interest" description="Disordered" evidence="8">
    <location>
        <begin position="397"/>
        <end position="419"/>
    </location>
</feature>
<evidence type="ECO:0000256" key="4">
    <source>
        <dbReference type="ARBA" id="ARBA00022490"/>
    </source>
</evidence>
<feature type="region of interest" description="Disordered" evidence="8">
    <location>
        <begin position="64"/>
        <end position="89"/>
    </location>
</feature>
<evidence type="ECO:0000256" key="1">
    <source>
        <dbReference type="ARBA" id="ARBA00004123"/>
    </source>
</evidence>
<evidence type="ECO:0000256" key="2">
    <source>
        <dbReference type="ARBA" id="ARBA00004186"/>
    </source>
</evidence>
<comment type="caution">
    <text evidence="11">The sequence shown here is derived from an EMBL/GenBank/DDBJ whole genome shotgun (WGS) entry which is preliminary data.</text>
</comment>
<feature type="region of interest" description="Disordered" evidence="8">
    <location>
        <begin position="666"/>
        <end position="693"/>
    </location>
</feature>
<keyword evidence="6" id="KW-0539">Nucleus</keyword>
<keyword evidence="12" id="KW-1185">Reference proteome</keyword>
<keyword evidence="5" id="KW-0206">Cytoskeleton</keyword>
<comment type="subcellular location">
    <subcellularLocation>
        <location evidence="2">Cytoplasm</location>
        <location evidence="2">Cytoskeleton</location>
        <location evidence="2">Spindle</location>
    </subcellularLocation>
    <subcellularLocation>
        <location evidence="1">Nucleus</location>
    </subcellularLocation>
</comment>
<dbReference type="PANTHER" id="PTHR14326">
    <property type="entry name" value="TARGETING PROTEIN FOR XKLP2"/>
    <property type="match status" value="1"/>
</dbReference>
<evidence type="ECO:0000256" key="3">
    <source>
        <dbReference type="ARBA" id="ARBA00005885"/>
    </source>
</evidence>
<dbReference type="EMBL" id="CAWYQH010000152">
    <property type="protein sequence ID" value="CAK8695912.1"/>
    <property type="molecule type" value="Genomic_DNA"/>
</dbReference>
<feature type="region of interest" description="Disordered" evidence="8">
    <location>
        <begin position="302"/>
        <end position="335"/>
    </location>
</feature>
<feature type="domain" description="TPX2 C-terminal" evidence="9">
    <location>
        <begin position="690"/>
        <end position="762"/>
    </location>
</feature>
<evidence type="ECO:0000259" key="10">
    <source>
        <dbReference type="Pfam" id="PF12214"/>
    </source>
</evidence>
<evidence type="ECO:0008006" key="13">
    <source>
        <dbReference type="Google" id="ProtNLM"/>
    </source>
</evidence>
<evidence type="ECO:0000256" key="8">
    <source>
        <dbReference type="SAM" id="MobiDB-lite"/>
    </source>
</evidence>
<dbReference type="PANTHER" id="PTHR14326:SF44">
    <property type="entry name" value="TARGETING PROTEIN FOR XKLP2"/>
    <property type="match status" value="1"/>
</dbReference>
<organism evidence="11 12">
    <name type="scientific">Clavelina lepadiformis</name>
    <name type="common">Light-bulb sea squirt</name>
    <name type="synonym">Ascidia lepadiformis</name>
    <dbReference type="NCBI Taxonomy" id="159417"/>
    <lineage>
        <taxon>Eukaryota</taxon>
        <taxon>Metazoa</taxon>
        <taxon>Chordata</taxon>
        <taxon>Tunicata</taxon>
        <taxon>Ascidiacea</taxon>
        <taxon>Aplousobranchia</taxon>
        <taxon>Clavelinidae</taxon>
        <taxon>Clavelina</taxon>
    </lineage>
</organism>
<evidence type="ECO:0000256" key="6">
    <source>
        <dbReference type="ARBA" id="ARBA00023242"/>
    </source>
</evidence>
<feature type="compositionally biased region" description="Basic and acidic residues" evidence="8">
    <location>
        <begin position="221"/>
        <end position="230"/>
    </location>
</feature>
<keyword evidence="4" id="KW-0963">Cytoplasm</keyword>
<dbReference type="InterPro" id="IPR027329">
    <property type="entry name" value="TPX2_C"/>
</dbReference>
<evidence type="ECO:0000313" key="11">
    <source>
        <dbReference type="EMBL" id="CAK8695912.1"/>
    </source>
</evidence>
<gene>
    <name evidence="11" type="ORF">CVLEPA_LOCUS29117</name>
</gene>
<dbReference type="InterPro" id="IPR009675">
    <property type="entry name" value="TPX2_fam"/>
</dbReference>
<dbReference type="Proteomes" id="UP001642483">
    <property type="component" value="Unassembled WGS sequence"/>
</dbReference>
<feature type="region of interest" description="Disordered" evidence="8">
    <location>
        <begin position="147"/>
        <end position="246"/>
    </location>
</feature>
<evidence type="ECO:0000313" key="12">
    <source>
        <dbReference type="Proteomes" id="UP001642483"/>
    </source>
</evidence>
<feature type="region of interest" description="Disordered" evidence="8">
    <location>
        <begin position="525"/>
        <end position="567"/>
    </location>
</feature>
<sequence length="775" mass="89629">MSESPNWEYEAPKFVDFCAHEHLNNIDENYFDHHRDSNITPDFERSDCGDITESEVEENFVPTKPMSVEPHTKSVGPSRVPSTKPIDHEKKSAEIMEEVSESKLLAEVEQFPVARVIKEEIVPTEILDAAKPIPSDVEKLPKKVIPSNIMTPGRLGSWKSRSANFNVENANKNMQSTPKPSLRRSARQLNKTTQPDLAPPKKKQKTMPKNQIPKVTMPRPRSIDFKDSSKPQRPRQRCLTSEERDLEKMKQLRDEAKRFKDKAKKELQKLERQSPVINAHAKITRPKEFRFKTDERIAKAHSMQTRADGNTSNDFVHDLRKYAPSPVNPRRSRTTVTQPFHLSYEQKKRRLDEESPAQFVPMAKAIIDFHSRTPRRYRTNKNKTQVTIEKNKPLRVTHPKTPQLSKPRARPASTLSAQERENMEIEEMKSFKFKANPVNHVVLSGTEKLRKVEKKPPTVPVEFHLSADRRKEHETVELESERPKPFKAQPIPSALFDKTTGVKKRISAELTVPQSPAFALKNRIKPQPSKKADEAPQRTPTFCHPPPTNKEPFVPKLKPKKTEPQPFSFDAADQERFAKKDEKIIELIQKEEVPHTFKAHPMPIPVSPTETLPAKQVKEVTKPKPFKMNCDERAVVRGEEWIKQAQEQDKVMREMQNFKANKGYEKITRGKAWNPKASQRPPTEPMNLLLHSDKRAKEREEYLCKVKEEAMEKEAIREEQRKLQEKQEKEELKELRKGLTFKATDIKHFKAVQIAPSDKQLTLPESPNFSKRFNK</sequence>
<comment type="similarity">
    <text evidence="3">Belongs to the TPX2 family.</text>
</comment>
<name>A0ABP0GW83_CLALP</name>